<feature type="domain" description="B12-binding" evidence="1">
    <location>
        <begin position="20"/>
        <end position="158"/>
    </location>
</feature>
<dbReference type="Pfam" id="PF02310">
    <property type="entry name" value="B12-binding"/>
    <property type="match status" value="1"/>
</dbReference>
<dbReference type="RefSeq" id="WP_145812346.1">
    <property type="nucleotide sequence ID" value="NZ_JBIBEG010000016.1"/>
</dbReference>
<dbReference type="PROSITE" id="PS51332">
    <property type="entry name" value="B12_BINDING"/>
    <property type="match status" value="1"/>
</dbReference>
<dbReference type="SUPFAM" id="SSF52242">
    <property type="entry name" value="Cobalamin (vitamin B12)-binding domain"/>
    <property type="match status" value="1"/>
</dbReference>
<name>A0ABW6XGC9_9ACTN</name>
<organism evidence="2 3">
    <name type="scientific">Streptomyces argenteolus</name>
    <dbReference type="NCBI Taxonomy" id="67274"/>
    <lineage>
        <taxon>Bacteria</taxon>
        <taxon>Bacillati</taxon>
        <taxon>Actinomycetota</taxon>
        <taxon>Actinomycetes</taxon>
        <taxon>Kitasatosporales</taxon>
        <taxon>Streptomycetaceae</taxon>
        <taxon>Streptomyces</taxon>
    </lineage>
</organism>
<dbReference type="EMBL" id="JBIBEG010000016">
    <property type="protein sequence ID" value="MFF5900784.1"/>
    <property type="molecule type" value="Genomic_DNA"/>
</dbReference>
<gene>
    <name evidence="2" type="ORF">ACFY8O_33340</name>
</gene>
<keyword evidence="3" id="KW-1185">Reference proteome</keyword>
<sequence>MSDGAAAAPAERTLPARGSKGTVVVTTVASDSHTWNLVYLQLLIEELGYRVINLGPCVPDDLLVRECLETAPDLLVVSSVNGHGHQEGMRMIRRLREQPELAATPAVIGGKLGITDQADTLSEQLAEAGFDAVFPDDADPVIAFRSFVDVLESSARTAGSRALPEPRITA</sequence>
<reference evidence="2 3" key="1">
    <citation type="submission" date="2024-10" db="EMBL/GenBank/DDBJ databases">
        <title>The Natural Products Discovery Center: Release of the First 8490 Sequenced Strains for Exploring Actinobacteria Biosynthetic Diversity.</title>
        <authorList>
            <person name="Kalkreuter E."/>
            <person name="Kautsar S.A."/>
            <person name="Yang D."/>
            <person name="Bader C.D."/>
            <person name="Teijaro C.N."/>
            <person name="Fluegel L."/>
            <person name="Davis C.M."/>
            <person name="Simpson J.R."/>
            <person name="Lauterbach L."/>
            <person name="Steele A.D."/>
            <person name="Gui C."/>
            <person name="Meng S."/>
            <person name="Li G."/>
            <person name="Viehrig K."/>
            <person name="Ye F."/>
            <person name="Su P."/>
            <person name="Kiefer A.F."/>
            <person name="Nichols A."/>
            <person name="Cepeda A.J."/>
            <person name="Yan W."/>
            <person name="Fan B."/>
            <person name="Jiang Y."/>
            <person name="Adhikari A."/>
            <person name="Zheng C.-J."/>
            <person name="Schuster L."/>
            <person name="Cowan T.M."/>
            <person name="Smanski M.J."/>
            <person name="Chevrette M.G."/>
            <person name="De Carvalho L.P.S."/>
            <person name="Shen B."/>
        </authorList>
    </citation>
    <scope>NUCLEOTIDE SEQUENCE [LARGE SCALE GENOMIC DNA]</scope>
    <source>
        <strain evidence="2 3">NPDC012540</strain>
    </source>
</reference>
<dbReference type="Gene3D" id="3.40.50.280">
    <property type="entry name" value="Cobalamin-binding domain"/>
    <property type="match status" value="1"/>
</dbReference>
<dbReference type="InterPro" id="IPR036724">
    <property type="entry name" value="Cobalamin-bd_sf"/>
</dbReference>
<dbReference type="Proteomes" id="UP001602322">
    <property type="component" value="Unassembled WGS sequence"/>
</dbReference>
<dbReference type="InterPro" id="IPR006158">
    <property type="entry name" value="Cobalamin-bd"/>
</dbReference>
<protein>
    <submittedName>
        <fullName evidence="2">Cobalamin B12-binding domain-containing protein</fullName>
    </submittedName>
</protein>
<evidence type="ECO:0000259" key="1">
    <source>
        <dbReference type="PROSITE" id="PS51332"/>
    </source>
</evidence>
<evidence type="ECO:0000313" key="3">
    <source>
        <dbReference type="Proteomes" id="UP001602322"/>
    </source>
</evidence>
<accession>A0ABW6XGC9</accession>
<comment type="caution">
    <text evidence="2">The sequence shown here is derived from an EMBL/GenBank/DDBJ whole genome shotgun (WGS) entry which is preliminary data.</text>
</comment>
<evidence type="ECO:0000313" key="2">
    <source>
        <dbReference type="EMBL" id="MFF5900784.1"/>
    </source>
</evidence>
<proteinExistence type="predicted"/>